<evidence type="ECO:0000256" key="4">
    <source>
        <dbReference type="ARBA" id="ARBA00022884"/>
    </source>
</evidence>
<evidence type="ECO:0000313" key="11">
    <source>
        <dbReference type="EMBL" id="MBA4542445.1"/>
    </source>
</evidence>
<comment type="subunit">
    <text evidence="8">Monomer.</text>
</comment>
<evidence type="ECO:0000256" key="6">
    <source>
        <dbReference type="ARBA" id="ARBA00048707"/>
    </source>
</evidence>
<protein>
    <recommendedName>
        <fullName evidence="7 8">Peptidyl-tRNA hydrolase</fullName>
        <shortName evidence="8">Pth</shortName>
        <ecNumber evidence="1 8">3.1.1.29</ecNumber>
    </recommendedName>
</protein>
<evidence type="ECO:0000313" key="12">
    <source>
        <dbReference type="Proteomes" id="UP000530514"/>
    </source>
</evidence>
<comment type="caution">
    <text evidence="11">The sequence shown here is derived from an EMBL/GenBank/DDBJ whole genome shotgun (WGS) entry which is preliminary data.</text>
</comment>
<dbReference type="InterPro" id="IPR018171">
    <property type="entry name" value="Pept_tRNA_hydro_CS"/>
</dbReference>
<name>A0A7W2AHS0_9BACL</name>
<reference evidence="11 12" key="1">
    <citation type="submission" date="2020-07" db="EMBL/GenBank/DDBJ databases">
        <authorList>
            <person name="Feng H."/>
        </authorList>
    </citation>
    <scope>NUCLEOTIDE SEQUENCE [LARGE SCALE GENOMIC DNA]</scope>
    <source>
        <strain evidence="12">s-11</strain>
    </source>
</reference>
<evidence type="ECO:0000256" key="3">
    <source>
        <dbReference type="ARBA" id="ARBA00022801"/>
    </source>
</evidence>
<feature type="active site" description="Proton acceptor" evidence="8">
    <location>
        <position position="19"/>
    </location>
</feature>
<dbReference type="HAMAP" id="MF_00083">
    <property type="entry name" value="Pept_tRNA_hydro_bact"/>
    <property type="match status" value="1"/>
</dbReference>
<dbReference type="Gene3D" id="3.40.50.1470">
    <property type="entry name" value="Peptidyl-tRNA hydrolase"/>
    <property type="match status" value="1"/>
</dbReference>
<comment type="similarity">
    <text evidence="5 8 10">Belongs to the PTH family.</text>
</comment>
<keyword evidence="2 8" id="KW-0820">tRNA-binding</keyword>
<dbReference type="PROSITE" id="PS01196">
    <property type="entry name" value="PEPT_TRNA_HYDROL_2"/>
    <property type="match status" value="1"/>
</dbReference>
<organism evidence="11 12">
    <name type="scientific">Thermoactinomyces daqus</name>
    <dbReference type="NCBI Taxonomy" id="1329516"/>
    <lineage>
        <taxon>Bacteria</taxon>
        <taxon>Bacillati</taxon>
        <taxon>Bacillota</taxon>
        <taxon>Bacilli</taxon>
        <taxon>Bacillales</taxon>
        <taxon>Thermoactinomycetaceae</taxon>
        <taxon>Thermoactinomyces</taxon>
    </lineage>
</organism>
<dbReference type="InterPro" id="IPR001328">
    <property type="entry name" value="Pept_tRNA_hydro"/>
</dbReference>
<dbReference type="GO" id="GO:0004045">
    <property type="term" value="F:peptidyl-tRNA hydrolase activity"/>
    <property type="evidence" value="ECO:0007669"/>
    <property type="project" value="UniProtKB-UniRule"/>
</dbReference>
<feature type="binding site" evidence="8">
    <location>
        <position position="14"/>
    </location>
    <ligand>
        <name>tRNA</name>
        <dbReference type="ChEBI" id="CHEBI:17843"/>
    </ligand>
</feature>
<dbReference type="CDD" id="cd00462">
    <property type="entry name" value="PTH"/>
    <property type="match status" value="1"/>
</dbReference>
<dbReference type="GO" id="GO:0006515">
    <property type="term" value="P:protein quality control for misfolded or incompletely synthesized proteins"/>
    <property type="evidence" value="ECO:0007669"/>
    <property type="project" value="UniProtKB-UniRule"/>
</dbReference>
<dbReference type="Pfam" id="PF01195">
    <property type="entry name" value="Pept_tRNA_hydro"/>
    <property type="match status" value="1"/>
</dbReference>
<keyword evidence="8" id="KW-0963">Cytoplasm</keyword>
<dbReference type="PANTHER" id="PTHR17224:SF1">
    <property type="entry name" value="PEPTIDYL-TRNA HYDROLASE"/>
    <property type="match status" value="1"/>
</dbReference>
<evidence type="ECO:0000256" key="10">
    <source>
        <dbReference type="RuleBase" id="RU004320"/>
    </source>
</evidence>
<dbReference type="AlphaFoldDB" id="A0A7W2AHS0"/>
<keyword evidence="4 8" id="KW-0694">RNA-binding</keyword>
<dbReference type="RefSeq" id="WP_033100697.1">
    <property type="nucleotide sequence ID" value="NZ_JACEIP010000006.1"/>
</dbReference>
<dbReference type="EMBL" id="JACEIP010000006">
    <property type="protein sequence ID" value="MBA4542445.1"/>
    <property type="molecule type" value="Genomic_DNA"/>
</dbReference>
<sequence>MKLIAGLGNPGIKYARTRHNIGFWVIDELSRRWGIPVTKEKWNAEVGEGVIRGEKVILMKPLTYMNLSGEAVRPAMDWLKADLEDLCVIYDDLDLPPGQIRLRLKGSAGGHNGMKSIIAHLGSDQFKRIKIGIGRPESPVPIPDYVLGTFSSAELEEISDAVVRSADAVERWLSSTFLEAMNIYNMRKQS</sequence>
<dbReference type="FunFam" id="3.40.50.1470:FF:000001">
    <property type="entry name" value="Peptidyl-tRNA hydrolase"/>
    <property type="match status" value="1"/>
</dbReference>
<keyword evidence="3 8" id="KW-0378">Hydrolase</keyword>
<feature type="binding site" evidence="8">
    <location>
        <position position="66"/>
    </location>
    <ligand>
        <name>tRNA</name>
        <dbReference type="ChEBI" id="CHEBI:17843"/>
    </ligand>
</feature>
<dbReference type="OrthoDB" id="9800507at2"/>
<comment type="catalytic activity">
    <reaction evidence="6 8 9">
        <text>an N-acyl-L-alpha-aminoacyl-tRNA + H2O = an N-acyl-L-amino acid + a tRNA + H(+)</text>
        <dbReference type="Rhea" id="RHEA:54448"/>
        <dbReference type="Rhea" id="RHEA-COMP:10123"/>
        <dbReference type="Rhea" id="RHEA-COMP:13883"/>
        <dbReference type="ChEBI" id="CHEBI:15377"/>
        <dbReference type="ChEBI" id="CHEBI:15378"/>
        <dbReference type="ChEBI" id="CHEBI:59874"/>
        <dbReference type="ChEBI" id="CHEBI:78442"/>
        <dbReference type="ChEBI" id="CHEBI:138191"/>
        <dbReference type="EC" id="3.1.1.29"/>
    </reaction>
</comment>
<dbReference type="GO" id="GO:0072344">
    <property type="term" value="P:rescue of stalled ribosome"/>
    <property type="evidence" value="ECO:0007669"/>
    <property type="project" value="UniProtKB-UniRule"/>
</dbReference>
<feature type="binding site" evidence="8">
    <location>
        <position position="64"/>
    </location>
    <ligand>
        <name>tRNA</name>
        <dbReference type="ChEBI" id="CHEBI:17843"/>
    </ligand>
</feature>
<feature type="site" description="Discriminates between blocked and unblocked aminoacyl-tRNA" evidence="8">
    <location>
        <position position="9"/>
    </location>
</feature>
<comment type="function">
    <text evidence="8">Hydrolyzes ribosome-free peptidyl-tRNAs (with 1 or more amino acids incorporated), which drop off the ribosome during protein synthesis, or as a result of ribosome stalling.</text>
</comment>
<comment type="subcellular location">
    <subcellularLocation>
        <location evidence="8">Cytoplasm</location>
    </subcellularLocation>
</comment>
<dbReference type="PANTHER" id="PTHR17224">
    <property type="entry name" value="PEPTIDYL-TRNA HYDROLASE"/>
    <property type="match status" value="1"/>
</dbReference>
<feature type="binding site" evidence="8">
    <location>
        <position position="112"/>
    </location>
    <ligand>
        <name>tRNA</name>
        <dbReference type="ChEBI" id="CHEBI:17843"/>
    </ligand>
</feature>
<evidence type="ECO:0000256" key="1">
    <source>
        <dbReference type="ARBA" id="ARBA00013260"/>
    </source>
</evidence>
<dbReference type="Proteomes" id="UP000530514">
    <property type="component" value="Unassembled WGS sequence"/>
</dbReference>
<evidence type="ECO:0000256" key="7">
    <source>
        <dbReference type="ARBA" id="ARBA00050038"/>
    </source>
</evidence>
<proteinExistence type="inferred from homology"/>
<dbReference type="EC" id="3.1.1.29" evidence="1 8"/>
<gene>
    <name evidence="8" type="primary">pth</name>
    <name evidence="11" type="ORF">H1164_05955</name>
</gene>
<evidence type="ECO:0000256" key="8">
    <source>
        <dbReference type="HAMAP-Rule" id="MF_00083"/>
    </source>
</evidence>
<dbReference type="PROSITE" id="PS01195">
    <property type="entry name" value="PEPT_TRNA_HYDROL_1"/>
    <property type="match status" value="1"/>
</dbReference>
<feature type="site" description="Stabilizes the basic form of H active site to accept a proton" evidence="8">
    <location>
        <position position="91"/>
    </location>
</feature>
<dbReference type="GO" id="GO:0005737">
    <property type="term" value="C:cytoplasm"/>
    <property type="evidence" value="ECO:0007669"/>
    <property type="project" value="UniProtKB-SubCell"/>
</dbReference>
<evidence type="ECO:0000256" key="5">
    <source>
        <dbReference type="ARBA" id="ARBA00038063"/>
    </source>
</evidence>
<dbReference type="SUPFAM" id="SSF53178">
    <property type="entry name" value="Peptidyl-tRNA hydrolase-like"/>
    <property type="match status" value="1"/>
</dbReference>
<evidence type="ECO:0000256" key="9">
    <source>
        <dbReference type="RuleBase" id="RU000673"/>
    </source>
</evidence>
<dbReference type="GO" id="GO:0000049">
    <property type="term" value="F:tRNA binding"/>
    <property type="evidence" value="ECO:0007669"/>
    <property type="project" value="UniProtKB-UniRule"/>
</dbReference>
<comment type="function">
    <text evidence="8">Catalyzes the release of premature peptidyl moieties from peptidyl-tRNA molecules trapped in stalled 50S ribosomal subunits, and thus maintains levels of free tRNAs and 50S ribosomes.</text>
</comment>
<dbReference type="InterPro" id="IPR036416">
    <property type="entry name" value="Pept_tRNA_hydro_sf"/>
</dbReference>
<accession>A0A7W2AHS0</accession>
<dbReference type="NCBIfam" id="TIGR00447">
    <property type="entry name" value="pth"/>
    <property type="match status" value="1"/>
</dbReference>
<keyword evidence="12" id="KW-1185">Reference proteome</keyword>
<evidence type="ECO:0000256" key="2">
    <source>
        <dbReference type="ARBA" id="ARBA00022555"/>
    </source>
</evidence>